<comment type="subcellular location">
    <subcellularLocation>
        <location evidence="1">Cell membrane</location>
        <topology evidence="1">Multi-pass membrane protein</topology>
    </subcellularLocation>
</comment>
<feature type="transmembrane region" description="Helical" evidence="11">
    <location>
        <begin position="6"/>
        <end position="23"/>
    </location>
</feature>
<proteinExistence type="predicted"/>
<keyword evidence="5 10" id="KW-0547">Nucleotide-binding</keyword>
<evidence type="ECO:0000259" key="12">
    <source>
        <dbReference type="PROSITE" id="PS50011"/>
    </source>
</evidence>
<feature type="domain" description="Protein kinase" evidence="12">
    <location>
        <begin position="366"/>
        <end position="629"/>
    </location>
</feature>
<dbReference type="InterPro" id="IPR017441">
    <property type="entry name" value="Protein_kinase_ATP_BS"/>
</dbReference>
<dbReference type="GO" id="GO:0004674">
    <property type="term" value="F:protein serine/threonine kinase activity"/>
    <property type="evidence" value="ECO:0007669"/>
    <property type="project" value="TreeGrafter"/>
</dbReference>
<dbReference type="Gene3D" id="1.10.510.10">
    <property type="entry name" value="Transferase(Phosphotransferase) domain 1"/>
    <property type="match status" value="1"/>
</dbReference>
<gene>
    <name evidence="13" type="ORF">LNTAR_12501</name>
</gene>
<accession>A6DJV1</accession>
<organism evidence="13 14">
    <name type="scientific">Lentisphaera araneosa HTCC2155</name>
    <dbReference type="NCBI Taxonomy" id="313628"/>
    <lineage>
        <taxon>Bacteria</taxon>
        <taxon>Pseudomonadati</taxon>
        <taxon>Lentisphaerota</taxon>
        <taxon>Lentisphaeria</taxon>
        <taxon>Lentisphaerales</taxon>
        <taxon>Lentisphaeraceae</taxon>
        <taxon>Lentisphaera</taxon>
    </lineage>
</organism>
<dbReference type="eggNOG" id="COG0515">
    <property type="taxonomic scope" value="Bacteria"/>
</dbReference>
<keyword evidence="2" id="KW-1003">Cell membrane</keyword>
<dbReference type="InterPro" id="IPR008271">
    <property type="entry name" value="Ser/Thr_kinase_AS"/>
</dbReference>
<feature type="binding site" evidence="10">
    <location>
        <position position="395"/>
    </location>
    <ligand>
        <name>ATP</name>
        <dbReference type="ChEBI" id="CHEBI:30616"/>
    </ligand>
</feature>
<dbReference type="CDD" id="cd14014">
    <property type="entry name" value="STKc_PknB_like"/>
    <property type="match status" value="1"/>
</dbReference>
<evidence type="ECO:0000256" key="4">
    <source>
        <dbReference type="ARBA" id="ARBA00022692"/>
    </source>
</evidence>
<keyword evidence="9 11" id="KW-0472">Membrane</keyword>
<keyword evidence="4 11" id="KW-0812">Transmembrane</keyword>
<keyword evidence="6 13" id="KW-0418">Kinase</keyword>
<dbReference type="InterPro" id="IPR000719">
    <property type="entry name" value="Prot_kinase_dom"/>
</dbReference>
<evidence type="ECO:0000256" key="5">
    <source>
        <dbReference type="ARBA" id="ARBA00022741"/>
    </source>
</evidence>
<dbReference type="SUPFAM" id="SSF56112">
    <property type="entry name" value="Protein kinase-like (PK-like)"/>
    <property type="match status" value="1"/>
</dbReference>
<evidence type="ECO:0000256" key="10">
    <source>
        <dbReference type="PROSITE-ProRule" id="PRU10141"/>
    </source>
</evidence>
<dbReference type="STRING" id="313628.LNTAR_12501"/>
<name>A6DJV1_9BACT</name>
<protein>
    <submittedName>
        <fullName evidence="13">Serine/threonine kinase</fullName>
    </submittedName>
</protein>
<evidence type="ECO:0000256" key="9">
    <source>
        <dbReference type="ARBA" id="ARBA00023136"/>
    </source>
</evidence>
<keyword evidence="3" id="KW-0808">Transferase</keyword>
<dbReference type="Gene3D" id="3.30.200.20">
    <property type="entry name" value="Phosphorylase Kinase, domain 1"/>
    <property type="match status" value="1"/>
</dbReference>
<dbReference type="AlphaFoldDB" id="A6DJV1"/>
<dbReference type="Proteomes" id="UP000004947">
    <property type="component" value="Unassembled WGS sequence"/>
</dbReference>
<dbReference type="GO" id="GO:0005886">
    <property type="term" value="C:plasma membrane"/>
    <property type="evidence" value="ECO:0007669"/>
    <property type="project" value="UniProtKB-SubCell"/>
</dbReference>
<evidence type="ECO:0000256" key="2">
    <source>
        <dbReference type="ARBA" id="ARBA00022475"/>
    </source>
</evidence>
<dbReference type="Pfam" id="PF02743">
    <property type="entry name" value="dCache_1"/>
    <property type="match status" value="1"/>
</dbReference>
<comment type="caution">
    <text evidence="13">The sequence shown here is derived from an EMBL/GenBank/DDBJ whole genome shotgun (WGS) entry which is preliminary data.</text>
</comment>
<evidence type="ECO:0000256" key="11">
    <source>
        <dbReference type="SAM" id="Phobius"/>
    </source>
</evidence>
<dbReference type="PROSITE" id="PS50011">
    <property type="entry name" value="PROTEIN_KINASE_DOM"/>
    <property type="match status" value="1"/>
</dbReference>
<evidence type="ECO:0000313" key="13">
    <source>
        <dbReference type="EMBL" id="EDM28175.1"/>
    </source>
</evidence>
<dbReference type="SMART" id="SM00220">
    <property type="entry name" value="S_TKc"/>
    <property type="match status" value="1"/>
</dbReference>
<dbReference type="Pfam" id="PF00069">
    <property type="entry name" value="Pkinase"/>
    <property type="match status" value="1"/>
</dbReference>
<feature type="transmembrane region" description="Helical" evidence="11">
    <location>
        <begin position="323"/>
        <end position="344"/>
    </location>
</feature>
<evidence type="ECO:0000256" key="1">
    <source>
        <dbReference type="ARBA" id="ARBA00004651"/>
    </source>
</evidence>
<dbReference type="InterPro" id="IPR011009">
    <property type="entry name" value="Kinase-like_dom_sf"/>
</dbReference>
<evidence type="ECO:0000256" key="6">
    <source>
        <dbReference type="ARBA" id="ARBA00022777"/>
    </source>
</evidence>
<keyword evidence="8 11" id="KW-1133">Transmembrane helix</keyword>
<evidence type="ECO:0000256" key="3">
    <source>
        <dbReference type="ARBA" id="ARBA00022679"/>
    </source>
</evidence>
<sequence length="681" mass="77061">MEVRNRSIIIIVLLLLVLTGYFTERRLKFEIENSVRDSLEKTLRSNAEAMTLLLRGYKERVRGISKIPHIKQSTLQITELYAQSKETQLKSETAKLESILNGFFSHNGFLDYYLINQHGRMIASKNAALLGHQVNTADAIQSLMDKDGNFVCLPKKATHPVTGHEFVLMYVGTSLKNKNGETYAYLAFSVNPSHGFSSIMEVTAQTGESSETYAINKDGWMISHSRFDEELRELNILEKDDQSSVLEVQLIDKEGKALTVLEDAFSNPNTTYPQVQVNSEGYLDYRDYEVIGAWTYLKEYDFAITSEIDKEEAFRSLSIIRKIFAIIFGLASLLALGLIAYALYSIQLKKKVRSAALEAASELGQFKIIEKLGEGAMGVVYRAEHQLMQRETAIKVLKNEAAREVDLVQFEKEVRITCRLTHPNTICIYDYGKTREGLFYYAMEYLEGSDLQEVITKTGPIAPERVIHFVKQICASLHEAHTMNLIHRDIKAQNIVVCNRGGIFDSIKVLDFGLVHDSNDESGHKVSGTPRYMAPEASSSRNELNDSIDIYAIGILISVMLTGQYPFSCDESVEDILRAHREDTPMKPTELVKFPIPEEFDAIVLWCLEKDPKDRPTNVMELAQKLDSLDLATWTQEKAKNWWSLNSEYFLTSDGSGTSSSSSFDKTIQFDRFDKTIQADS</sequence>
<reference evidence="13 14" key="1">
    <citation type="journal article" date="2010" name="J. Bacteriol.">
        <title>Genome sequence of Lentisphaera araneosa HTCC2155T, the type species of the order Lentisphaerales in the phylum Lentisphaerae.</title>
        <authorList>
            <person name="Thrash J.C."/>
            <person name="Cho J.C."/>
            <person name="Vergin K.L."/>
            <person name="Morris R.M."/>
            <person name="Giovannoni S.J."/>
        </authorList>
    </citation>
    <scope>NUCLEOTIDE SEQUENCE [LARGE SCALE GENOMIC DNA]</scope>
    <source>
        <strain evidence="13 14">HTCC2155</strain>
    </source>
</reference>
<keyword evidence="14" id="KW-1185">Reference proteome</keyword>
<dbReference type="GO" id="GO:0005524">
    <property type="term" value="F:ATP binding"/>
    <property type="evidence" value="ECO:0007669"/>
    <property type="project" value="UniProtKB-UniRule"/>
</dbReference>
<dbReference type="PROSITE" id="PS00107">
    <property type="entry name" value="PROTEIN_KINASE_ATP"/>
    <property type="match status" value="1"/>
</dbReference>
<dbReference type="PROSITE" id="PS00108">
    <property type="entry name" value="PROTEIN_KINASE_ST"/>
    <property type="match status" value="1"/>
</dbReference>
<evidence type="ECO:0000313" key="14">
    <source>
        <dbReference type="Proteomes" id="UP000004947"/>
    </source>
</evidence>
<dbReference type="PANTHER" id="PTHR43289:SF6">
    <property type="entry name" value="SERINE_THREONINE-PROTEIN KINASE NEKL-3"/>
    <property type="match status" value="1"/>
</dbReference>
<evidence type="ECO:0000256" key="7">
    <source>
        <dbReference type="ARBA" id="ARBA00022840"/>
    </source>
</evidence>
<dbReference type="PANTHER" id="PTHR43289">
    <property type="entry name" value="MITOGEN-ACTIVATED PROTEIN KINASE KINASE KINASE 20-RELATED"/>
    <property type="match status" value="1"/>
</dbReference>
<evidence type="ECO:0000256" key="8">
    <source>
        <dbReference type="ARBA" id="ARBA00022989"/>
    </source>
</evidence>
<dbReference type="InterPro" id="IPR033479">
    <property type="entry name" value="dCache_1"/>
</dbReference>
<dbReference type="EMBL" id="ABCK01000006">
    <property type="protein sequence ID" value="EDM28175.1"/>
    <property type="molecule type" value="Genomic_DNA"/>
</dbReference>
<keyword evidence="7 10" id="KW-0067">ATP-binding</keyword>